<name>A0A8J6Y3L5_9BACT</name>
<dbReference type="AlphaFoldDB" id="A0A8J6Y3L5"/>
<evidence type="ECO:0000313" key="2">
    <source>
        <dbReference type="EMBL" id="MBD3869820.1"/>
    </source>
</evidence>
<evidence type="ECO:0000259" key="1">
    <source>
        <dbReference type="Pfam" id="PF14332"/>
    </source>
</evidence>
<dbReference type="SUPFAM" id="SSF160246">
    <property type="entry name" value="EspE N-terminal domain-like"/>
    <property type="match status" value="1"/>
</dbReference>
<dbReference type="InterPro" id="IPR025497">
    <property type="entry name" value="PatA-like_N"/>
</dbReference>
<dbReference type="Proteomes" id="UP000598633">
    <property type="component" value="Unassembled WGS sequence"/>
</dbReference>
<comment type="caution">
    <text evidence="2">The sequence shown here is derived from an EMBL/GenBank/DDBJ whole genome shotgun (WGS) entry which is preliminary data.</text>
</comment>
<sequence length="252" mass="27866">MSSDEFVYRSDLEKTPLPEILATVNRYGVPGVLELVQANVVKQVYLFDGDIIFATSTDRGESLGDYLVRSGEITEAELQESSYALSDSPGARHGEILVKMGFLDREKLGAAVRKQVQSILWSLFNWKQGQVSFKVGSAKDDEVFKIKIPTARAIVAGCRRIEDPKMITARMGGRGALLKMLPRPPHLEKFRLESDERELLELVDGKKTLYELCESGPASAGANARILYAFAELQMLTIDPSSSGKILIQVRG</sequence>
<organism evidence="2 3">
    <name type="scientific">Candidatus Sulfomarinibacter kjeldsenii</name>
    <dbReference type="NCBI Taxonomy" id="2885994"/>
    <lineage>
        <taxon>Bacteria</taxon>
        <taxon>Pseudomonadati</taxon>
        <taxon>Acidobacteriota</taxon>
        <taxon>Thermoanaerobaculia</taxon>
        <taxon>Thermoanaerobaculales</taxon>
        <taxon>Candidatus Sulfomarinibacteraceae</taxon>
        <taxon>Candidatus Sulfomarinibacter</taxon>
    </lineage>
</organism>
<accession>A0A8J6Y3L5</accession>
<protein>
    <submittedName>
        <fullName evidence="2">DUF4388 domain-containing protein</fullName>
    </submittedName>
</protein>
<feature type="domain" description="PatA-like N-terminal" evidence="1">
    <location>
        <begin position="11"/>
        <end position="162"/>
    </location>
</feature>
<dbReference type="EMBL" id="JACXWA010000007">
    <property type="protein sequence ID" value="MBD3869820.1"/>
    <property type="molecule type" value="Genomic_DNA"/>
</dbReference>
<dbReference type="Pfam" id="PF14332">
    <property type="entry name" value="DUF4388"/>
    <property type="match status" value="1"/>
</dbReference>
<dbReference type="InterPro" id="IPR037257">
    <property type="entry name" value="T2SS_E_N_sf"/>
</dbReference>
<evidence type="ECO:0000313" key="3">
    <source>
        <dbReference type="Proteomes" id="UP000598633"/>
    </source>
</evidence>
<gene>
    <name evidence="2" type="ORF">IFJ97_00500</name>
</gene>
<proteinExistence type="predicted"/>
<reference evidence="2 3" key="1">
    <citation type="submission" date="2020-08" db="EMBL/GenBank/DDBJ databases">
        <title>Acidobacteriota in marine sediments use diverse sulfur dissimilation pathways.</title>
        <authorList>
            <person name="Wasmund K."/>
        </authorList>
    </citation>
    <scope>NUCLEOTIDE SEQUENCE [LARGE SCALE GENOMIC DNA]</scope>
    <source>
        <strain evidence="2">MAG AM3-A</strain>
    </source>
</reference>